<keyword evidence="4" id="KW-1185">Reference proteome</keyword>
<feature type="domain" description="Metallo-beta-lactamase" evidence="2">
    <location>
        <begin position="109"/>
        <end position="260"/>
    </location>
</feature>
<organism evidence="3 4">
    <name type="scientific">Tremella mesenterica</name>
    <name type="common">Jelly fungus</name>
    <dbReference type="NCBI Taxonomy" id="5217"/>
    <lineage>
        <taxon>Eukaryota</taxon>
        <taxon>Fungi</taxon>
        <taxon>Dikarya</taxon>
        <taxon>Basidiomycota</taxon>
        <taxon>Agaricomycotina</taxon>
        <taxon>Tremellomycetes</taxon>
        <taxon>Tremellales</taxon>
        <taxon>Tremellaceae</taxon>
        <taxon>Tremella</taxon>
    </lineage>
</organism>
<dbReference type="Pfam" id="PF12706">
    <property type="entry name" value="Lactamase_B_2"/>
    <property type="match status" value="1"/>
</dbReference>
<dbReference type="Proteomes" id="UP000289152">
    <property type="component" value="Unassembled WGS sequence"/>
</dbReference>
<dbReference type="VEuPathDB" id="FungiDB:TREMEDRAFT_31568"/>
<evidence type="ECO:0000313" key="4">
    <source>
        <dbReference type="Proteomes" id="UP000289152"/>
    </source>
</evidence>
<gene>
    <name evidence="3" type="ORF">M231_01310</name>
</gene>
<dbReference type="PANTHER" id="PTHR42663">
    <property type="entry name" value="HYDROLASE C777.06C-RELATED-RELATED"/>
    <property type="match status" value="1"/>
</dbReference>
<feature type="region of interest" description="Disordered" evidence="1">
    <location>
        <begin position="405"/>
        <end position="425"/>
    </location>
</feature>
<dbReference type="InParanoid" id="A0A4Q1BTP7"/>
<protein>
    <recommendedName>
        <fullName evidence="2">Metallo-beta-lactamase domain-containing protein</fullName>
    </recommendedName>
</protein>
<proteinExistence type="predicted"/>
<evidence type="ECO:0000256" key="1">
    <source>
        <dbReference type="SAM" id="MobiDB-lite"/>
    </source>
</evidence>
<evidence type="ECO:0000259" key="2">
    <source>
        <dbReference type="Pfam" id="PF12706"/>
    </source>
</evidence>
<dbReference type="InterPro" id="IPR036866">
    <property type="entry name" value="RibonucZ/Hydroxyglut_hydro"/>
</dbReference>
<name>A0A4Q1BTP7_TREME</name>
<accession>A0A4Q1BTP7</accession>
<dbReference type="Gene3D" id="3.60.15.10">
    <property type="entry name" value="Ribonuclease Z/Hydroxyacylglutathione hydrolase-like"/>
    <property type="match status" value="1"/>
</dbReference>
<dbReference type="OrthoDB" id="341300at2759"/>
<dbReference type="PANTHER" id="PTHR42663:SF6">
    <property type="entry name" value="HYDROLASE C777.06C-RELATED"/>
    <property type="match status" value="1"/>
</dbReference>
<dbReference type="EMBL" id="SDIL01000009">
    <property type="protein sequence ID" value="RXK41405.1"/>
    <property type="molecule type" value="Genomic_DNA"/>
</dbReference>
<dbReference type="FunCoup" id="A0A4Q1BTP7">
    <property type="interactions" value="3"/>
</dbReference>
<dbReference type="AlphaFoldDB" id="A0A4Q1BTP7"/>
<dbReference type="STRING" id="5217.A0A4Q1BTP7"/>
<evidence type="ECO:0000313" key="3">
    <source>
        <dbReference type="EMBL" id="RXK41405.1"/>
    </source>
</evidence>
<reference evidence="3 4" key="1">
    <citation type="submission" date="2016-06" db="EMBL/GenBank/DDBJ databases">
        <title>Evolution of pathogenesis and genome organization in the Tremellales.</title>
        <authorList>
            <person name="Cuomo C."/>
            <person name="Litvintseva A."/>
            <person name="Heitman J."/>
            <person name="Chen Y."/>
            <person name="Sun S."/>
            <person name="Springer D."/>
            <person name="Dromer F."/>
            <person name="Young S."/>
            <person name="Zeng Q."/>
            <person name="Chapman S."/>
            <person name="Gujja S."/>
            <person name="Saif S."/>
            <person name="Birren B."/>
        </authorList>
    </citation>
    <scope>NUCLEOTIDE SEQUENCE [LARGE SCALE GENOMIC DNA]</scope>
    <source>
        <strain evidence="3 4">ATCC 28783</strain>
    </source>
</reference>
<dbReference type="SUPFAM" id="SSF56281">
    <property type="entry name" value="Metallo-hydrolase/oxidoreductase"/>
    <property type="match status" value="1"/>
</dbReference>
<comment type="caution">
    <text evidence="3">The sequence shown here is derived from an EMBL/GenBank/DDBJ whole genome shotgun (WGS) entry which is preliminary data.</text>
</comment>
<dbReference type="CDD" id="cd16279">
    <property type="entry name" value="metallo-hydrolase-like_MBL-fold"/>
    <property type="match status" value="1"/>
</dbReference>
<sequence>MNSADNENSSLQLLFMGTGTSTGLPLIPCLTLSAPYPSTWHETVPLPSSTPDNPPVRGAWDPSGDWPKNIPCASCRSAVDKDVPEGWKNKRGNTSLLLRKKDSQGQWKNVIVDVGKTFNQQAEKLFPVWGVKSVDAVILTHGHADAYLGLDDLREWCIRLHMSIPIYLTKATYDTVADSYPYLVDATKASGGGDIPSLIWIIIEEESEFDIFGIHIHTFPVHHGIYFHEGATDPLICLGFIFDHLIAYIADVSHIPDKSWDILLNHRRVHSSLSSKMNGLTLEQPSSSSFSTPTSTSTSNFIPIPLPTEQLDLSLTHTHPSSYSSFSLDPKEKSTNNKLAVLIIDALWPLRSHTSHYNLRQALLAAERLRPCITYLVGSTHPTSHYMWERLCQSISDIPQVSENTQVGESQRNGHGRRVGKDVSTDIEERSKGKIVVNEDNHPDKDVASIIVDKFWYTQPDEKEKQLLDQWGKEGAKIEPAYDGLMLELQRDSDCMVINPPQRFKDYLDW</sequence>
<dbReference type="InterPro" id="IPR001279">
    <property type="entry name" value="Metallo-B-lactamas"/>
</dbReference>